<protein>
    <submittedName>
        <fullName evidence="12">(raccoon dog) hypothetical protein</fullName>
    </submittedName>
</protein>
<comment type="caution">
    <text evidence="12">The sequence shown here is derived from an EMBL/GenBank/DDBJ whole genome shotgun (WGS) entry which is preliminary data.</text>
</comment>
<evidence type="ECO:0000256" key="7">
    <source>
        <dbReference type="ARBA" id="ARBA00023136"/>
    </source>
</evidence>
<feature type="transmembrane region" description="Helical" evidence="11">
    <location>
        <begin position="294"/>
        <end position="317"/>
    </location>
</feature>
<keyword evidence="8" id="KW-1015">Disulfide bond</keyword>
<dbReference type="GO" id="GO:0005886">
    <property type="term" value="C:plasma membrane"/>
    <property type="evidence" value="ECO:0007669"/>
    <property type="project" value="UniProtKB-SubCell"/>
</dbReference>
<dbReference type="GO" id="GO:0002764">
    <property type="term" value="P:immune response-regulating signaling pathway"/>
    <property type="evidence" value="ECO:0007669"/>
    <property type="project" value="TreeGrafter"/>
</dbReference>
<comment type="subcellular location">
    <subcellularLocation>
        <location evidence="1">Cell membrane</location>
        <topology evidence="1">Single-pass membrane protein</topology>
    </subcellularLocation>
</comment>
<evidence type="ECO:0000256" key="2">
    <source>
        <dbReference type="ARBA" id="ARBA00022475"/>
    </source>
</evidence>
<name>A0A811ZU74_NYCPR</name>
<evidence type="ECO:0000256" key="5">
    <source>
        <dbReference type="ARBA" id="ARBA00022737"/>
    </source>
</evidence>
<dbReference type="FunFam" id="2.60.40.10:FF:000049">
    <property type="entry name" value="Leukocyte immunoglobulin-like receptor subfamily B member 1"/>
    <property type="match status" value="2"/>
</dbReference>
<keyword evidence="9" id="KW-0325">Glycoprotein</keyword>
<sequence length="335" mass="36378">MALLCLGNTMTPSSQPRTLPKPTIWTKPGSVIPLKTPATICCKGSLKAQECCLHKEGHSGTWDRQKALESKDKAKFSITHMTGVYAGRYHCYYESTTDWSEPSDPLELVVTGLHGKPSLSSLPSPVVPSGGDVTLQCGSWTGFHRFILIKEVESQPSWTLDSQGAPIGGVQALLPVVQVAPSLTWKFRCYGYYSHTPHVWSVPSGPLELLVSGQHPYTPSLWVQPGPMVAPGENVTLLSLSSVDTCLLTKLGCMAEFSLSPVTSSHGGTYRCYGSLNTSLYLLSYVASAQGPDWYLYILIGALVASVLLFCLVILLLDRQPQSNKYKMPGEKGRA</sequence>
<dbReference type="AlphaFoldDB" id="A0A811ZU74"/>
<dbReference type="SUPFAM" id="SSF48726">
    <property type="entry name" value="Immunoglobulin"/>
    <property type="match status" value="3"/>
</dbReference>
<reference evidence="12" key="1">
    <citation type="submission" date="2020-12" db="EMBL/GenBank/DDBJ databases">
        <authorList>
            <consortium name="Molecular Ecology Group"/>
        </authorList>
    </citation>
    <scope>NUCLEOTIDE SEQUENCE</scope>
    <source>
        <strain evidence="12">TBG_1078</strain>
    </source>
</reference>
<evidence type="ECO:0000313" key="12">
    <source>
        <dbReference type="EMBL" id="CAD7692165.1"/>
    </source>
</evidence>
<dbReference type="Proteomes" id="UP000645828">
    <property type="component" value="Unassembled WGS sequence"/>
</dbReference>
<evidence type="ECO:0000256" key="6">
    <source>
        <dbReference type="ARBA" id="ARBA00022989"/>
    </source>
</evidence>
<evidence type="ECO:0000256" key="3">
    <source>
        <dbReference type="ARBA" id="ARBA00022692"/>
    </source>
</evidence>
<dbReference type="GO" id="GO:0032396">
    <property type="term" value="F:inhibitory MHC class I receptor activity"/>
    <property type="evidence" value="ECO:0007669"/>
    <property type="project" value="TreeGrafter"/>
</dbReference>
<keyword evidence="2" id="KW-1003">Cell membrane</keyword>
<evidence type="ECO:0000256" key="9">
    <source>
        <dbReference type="ARBA" id="ARBA00023180"/>
    </source>
</evidence>
<dbReference type="Gene3D" id="2.60.40.10">
    <property type="entry name" value="Immunoglobulins"/>
    <property type="match status" value="3"/>
</dbReference>
<evidence type="ECO:0000313" key="13">
    <source>
        <dbReference type="Proteomes" id="UP000645828"/>
    </source>
</evidence>
<dbReference type="PANTHER" id="PTHR11738:SF179">
    <property type="entry name" value="LEUKOCYTE IMMUNOGLOBULIN-LIKE RECEPTOR SUBFAMILY A MEMBER 5"/>
    <property type="match status" value="1"/>
</dbReference>
<evidence type="ECO:0000256" key="4">
    <source>
        <dbReference type="ARBA" id="ARBA00022729"/>
    </source>
</evidence>
<evidence type="ECO:0000256" key="10">
    <source>
        <dbReference type="ARBA" id="ARBA00023319"/>
    </source>
</evidence>
<evidence type="ECO:0000256" key="11">
    <source>
        <dbReference type="SAM" id="Phobius"/>
    </source>
</evidence>
<keyword evidence="4" id="KW-0732">Signal</keyword>
<keyword evidence="10" id="KW-0393">Immunoglobulin domain</keyword>
<dbReference type="EMBL" id="CAJHUB010000775">
    <property type="protein sequence ID" value="CAD7692165.1"/>
    <property type="molecule type" value="Genomic_DNA"/>
</dbReference>
<gene>
    <name evidence="12" type="ORF">NYPRO_LOCUS24959</name>
</gene>
<keyword evidence="7 11" id="KW-0472">Membrane</keyword>
<dbReference type="PANTHER" id="PTHR11738">
    <property type="entry name" value="MHC CLASS I NK CELL RECEPTOR"/>
    <property type="match status" value="1"/>
</dbReference>
<accession>A0A811ZU74</accession>
<keyword evidence="13" id="KW-1185">Reference proteome</keyword>
<keyword evidence="3 11" id="KW-0812">Transmembrane</keyword>
<proteinExistence type="predicted"/>
<dbReference type="InterPro" id="IPR036179">
    <property type="entry name" value="Ig-like_dom_sf"/>
</dbReference>
<evidence type="ECO:0000256" key="1">
    <source>
        <dbReference type="ARBA" id="ARBA00004162"/>
    </source>
</evidence>
<dbReference type="InterPro" id="IPR050412">
    <property type="entry name" value="Ig-like_Receptors_ImmuneReg"/>
</dbReference>
<keyword evidence="5" id="KW-0677">Repeat</keyword>
<dbReference type="InterPro" id="IPR013783">
    <property type="entry name" value="Ig-like_fold"/>
</dbReference>
<dbReference type="Pfam" id="PF13895">
    <property type="entry name" value="Ig_2"/>
    <property type="match status" value="1"/>
</dbReference>
<organism evidence="12 13">
    <name type="scientific">Nyctereutes procyonoides</name>
    <name type="common">Raccoon dog</name>
    <name type="synonym">Canis procyonoides</name>
    <dbReference type="NCBI Taxonomy" id="34880"/>
    <lineage>
        <taxon>Eukaryota</taxon>
        <taxon>Metazoa</taxon>
        <taxon>Chordata</taxon>
        <taxon>Craniata</taxon>
        <taxon>Vertebrata</taxon>
        <taxon>Euteleostomi</taxon>
        <taxon>Mammalia</taxon>
        <taxon>Eutheria</taxon>
        <taxon>Laurasiatheria</taxon>
        <taxon>Carnivora</taxon>
        <taxon>Caniformia</taxon>
        <taxon>Canidae</taxon>
        <taxon>Nyctereutes</taxon>
    </lineage>
</organism>
<evidence type="ECO:0000256" key="8">
    <source>
        <dbReference type="ARBA" id="ARBA00023157"/>
    </source>
</evidence>
<keyword evidence="6 11" id="KW-1133">Transmembrane helix</keyword>
<dbReference type="GO" id="GO:0019221">
    <property type="term" value="P:cytokine-mediated signaling pathway"/>
    <property type="evidence" value="ECO:0007669"/>
    <property type="project" value="TreeGrafter"/>
</dbReference>